<comment type="caution">
    <text evidence="2">The sequence shown here is derived from an EMBL/GenBank/DDBJ whole genome shotgun (WGS) entry which is preliminary data.</text>
</comment>
<organism evidence="2 3">
    <name type="scientific">Salinicola rhizosphaerae</name>
    <dbReference type="NCBI Taxonomy" id="1443141"/>
    <lineage>
        <taxon>Bacteria</taxon>
        <taxon>Pseudomonadati</taxon>
        <taxon>Pseudomonadota</taxon>
        <taxon>Gammaproteobacteria</taxon>
        <taxon>Oceanospirillales</taxon>
        <taxon>Halomonadaceae</taxon>
        <taxon>Salinicola</taxon>
    </lineage>
</organism>
<evidence type="ECO:0000313" key="3">
    <source>
        <dbReference type="Proteomes" id="UP000646745"/>
    </source>
</evidence>
<feature type="compositionally biased region" description="Basic and acidic residues" evidence="1">
    <location>
        <begin position="1"/>
        <end position="16"/>
    </location>
</feature>
<proteinExistence type="predicted"/>
<evidence type="ECO:0000256" key="1">
    <source>
        <dbReference type="SAM" id="MobiDB-lite"/>
    </source>
</evidence>
<name>A0ABQ3DSU1_9GAMM</name>
<gene>
    <name evidence="2" type="ORF">GCM10009038_06710</name>
</gene>
<dbReference type="EMBL" id="BMZI01000002">
    <property type="protein sequence ID" value="GHB11806.1"/>
    <property type="molecule type" value="Genomic_DNA"/>
</dbReference>
<feature type="region of interest" description="Disordered" evidence="1">
    <location>
        <begin position="1"/>
        <end position="28"/>
    </location>
</feature>
<reference evidence="3" key="1">
    <citation type="journal article" date="2019" name="Int. J. Syst. Evol. Microbiol.">
        <title>The Global Catalogue of Microorganisms (GCM) 10K type strain sequencing project: providing services to taxonomists for standard genome sequencing and annotation.</title>
        <authorList>
            <consortium name="The Broad Institute Genomics Platform"/>
            <consortium name="The Broad Institute Genome Sequencing Center for Infectious Disease"/>
            <person name="Wu L."/>
            <person name="Ma J."/>
        </authorList>
    </citation>
    <scope>NUCLEOTIDE SEQUENCE [LARGE SCALE GENOMIC DNA]</scope>
    <source>
        <strain evidence="3">KCTC 32998</strain>
    </source>
</reference>
<evidence type="ECO:0000313" key="2">
    <source>
        <dbReference type="EMBL" id="GHB11806.1"/>
    </source>
</evidence>
<dbReference type="Proteomes" id="UP000646745">
    <property type="component" value="Unassembled WGS sequence"/>
</dbReference>
<keyword evidence="3" id="KW-1185">Reference proteome</keyword>
<dbReference type="RefSeq" id="WP_189443209.1">
    <property type="nucleotide sequence ID" value="NZ_BMZI01000002.1"/>
</dbReference>
<accession>A0ABQ3DSU1</accession>
<sequence length="136" mass="15188">MRIGERATPAERREALGVEPISPTAAERNIRTRDAFTRAISEARQQRSLRPALRQRLSALAAPAPSDPATFSGARSIELLEHVIDHLLPELEVDEATRDAARSILHEELQWRQAYDGRINEPLAIRSGADDEEETT</sequence>
<protein>
    <submittedName>
        <fullName evidence="2">Uncharacterized protein</fullName>
    </submittedName>
</protein>